<proteinExistence type="predicted"/>
<evidence type="ECO:0000313" key="1">
    <source>
        <dbReference type="EMBL" id="UWD34647.1"/>
    </source>
</evidence>
<accession>A0ABY5TVH4</accession>
<sequence length="414" mass="49682">MNELKLIEIDRSKRCLKFLEKRVLSDNYRGIQISQHNRYTLEKVLVLLKELYNIAGTEKLEIRTTDLSKRVRNNINEIKYSQYVSNVNNHIKTGTQDSIRKNLFVDLHRMGLINRFNGEKIIQPDERKKVTSVSITKKGIELIEEKNIRQQTMLFSEHLNILMKNLVEYLINIFKVFNNINIDEFVFFITFINQTLDGIFYGETEIIELIDEYRTLSIITKNEVIKRIKEYADPKNFSGNKKNKRDYHNWLNESQQILFLLNQTSFFEYDSKNKKLLIKINDIDSFFDEHSITEFRKFIKRSPIEKENYFKKHNVEKKPGYHLHHIIPIFRAKDIHHFKLIDKWDNLLYIDAKHHDIITRDNTRKMELNILENENVILKDYSTQITLIKNDNVFYSTKWKNKMLSINKKLLKTL</sequence>
<reference evidence="1" key="1">
    <citation type="submission" date="2022-08" db="EMBL/GenBank/DDBJ databases">
        <title>Complete genome sequence of Mycoplasma cottewii type strain VIS.</title>
        <authorList>
            <person name="Spergser J."/>
        </authorList>
    </citation>
    <scope>NUCLEOTIDE SEQUENCE</scope>
    <source>
        <strain evidence="1">VIS</strain>
    </source>
</reference>
<evidence type="ECO:0000313" key="2">
    <source>
        <dbReference type="Proteomes" id="UP001059819"/>
    </source>
</evidence>
<gene>
    <name evidence="1" type="ORF">NX779_02415</name>
</gene>
<dbReference type="Proteomes" id="UP001059819">
    <property type="component" value="Chromosome"/>
</dbReference>
<name>A0ABY5TVH4_9MOLU</name>
<dbReference type="RefSeq" id="WP_259429837.1">
    <property type="nucleotide sequence ID" value="NZ_CP103424.1"/>
</dbReference>
<protein>
    <submittedName>
        <fullName evidence="1">Uncharacterized protein</fullName>
    </submittedName>
</protein>
<dbReference type="EMBL" id="CP103424">
    <property type="protein sequence ID" value="UWD34647.1"/>
    <property type="molecule type" value="Genomic_DNA"/>
</dbReference>
<keyword evidence="2" id="KW-1185">Reference proteome</keyword>
<organism evidence="1 2">
    <name type="scientific">Mycoplasma cottewii</name>
    <dbReference type="NCBI Taxonomy" id="51364"/>
    <lineage>
        <taxon>Bacteria</taxon>
        <taxon>Bacillati</taxon>
        <taxon>Mycoplasmatota</taxon>
        <taxon>Mollicutes</taxon>
        <taxon>Mycoplasmataceae</taxon>
        <taxon>Mycoplasma</taxon>
    </lineage>
</organism>